<dbReference type="AlphaFoldDB" id="A0A1Y6CVZ8"/>
<dbReference type="EMBL" id="FXAM01000001">
    <property type="protein sequence ID" value="SMF94839.1"/>
    <property type="molecule type" value="Genomic_DNA"/>
</dbReference>
<dbReference type="PANTHER" id="PTHR42782">
    <property type="entry name" value="SI:CH73-314G15.3"/>
    <property type="match status" value="1"/>
</dbReference>
<organism evidence="1 2">
    <name type="scientific">Methylomagnum ishizawai</name>
    <dbReference type="NCBI Taxonomy" id="1760988"/>
    <lineage>
        <taxon>Bacteria</taxon>
        <taxon>Pseudomonadati</taxon>
        <taxon>Pseudomonadota</taxon>
        <taxon>Gammaproteobacteria</taxon>
        <taxon>Methylococcales</taxon>
        <taxon>Methylococcaceae</taxon>
        <taxon>Methylomagnum</taxon>
    </lineage>
</organism>
<proteinExistence type="predicted"/>
<dbReference type="SUPFAM" id="SSF47240">
    <property type="entry name" value="Ferritin-like"/>
    <property type="match status" value="1"/>
</dbReference>
<evidence type="ECO:0000313" key="2">
    <source>
        <dbReference type="Proteomes" id="UP000192923"/>
    </source>
</evidence>
<dbReference type="Proteomes" id="UP000192923">
    <property type="component" value="Unassembled WGS sequence"/>
</dbReference>
<keyword evidence="2" id="KW-1185">Reference proteome</keyword>
<dbReference type="PANTHER" id="PTHR42782:SF4">
    <property type="entry name" value="DUF455 DOMAIN-CONTAINING PROTEIN"/>
    <property type="match status" value="1"/>
</dbReference>
<dbReference type="STRING" id="1760988.SAMN02949497_2175"/>
<dbReference type="InterPro" id="IPR011197">
    <property type="entry name" value="UCP012318"/>
</dbReference>
<evidence type="ECO:0000313" key="1">
    <source>
        <dbReference type="EMBL" id="SMF94839.1"/>
    </source>
</evidence>
<dbReference type="Pfam" id="PF04305">
    <property type="entry name" value="DUF455"/>
    <property type="match status" value="1"/>
</dbReference>
<protein>
    <submittedName>
        <fullName evidence="1">Uncharacterized conserved protein, contains ferritin-like DUF455 domain</fullName>
    </submittedName>
</protein>
<sequence>MPTESFHALAEACLYSPSIAAKLAATDRAAAALASGHLDFAAPEPPRPATAVRFPERPRLVDPRDLPRRGLHTAAGRIAFLHALAHIEFTAIHLAFDIGYRFRDMPDAFRLDWLRVAIEEAKHFRALDQRLGDFGGTYGDCPAHRGLWDLAETTADDVLARLALVPRFMEARGLDVSPGMIVKLQQLGDTQSVVILDMILREEIGHVACGTRWFREVCAARGLEPEAAYFDLVRTHIKGGVRGPFNREARLAAGFGEGELARLETLEAGSSARTA</sequence>
<accession>A0A1Y6CVZ8</accession>
<gene>
    <name evidence="1" type="ORF">SAMN02949497_2175</name>
</gene>
<dbReference type="RefSeq" id="WP_085212568.1">
    <property type="nucleotide sequence ID" value="NZ_FXAM01000001.1"/>
</dbReference>
<dbReference type="OrthoDB" id="9778629at2"/>
<reference evidence="1 2" key="1">
    <citation type="submission" date="2016-12" db="EMBL/GenBank/DDBJ databases">
        <authorList>
            <person name="Song W.-J."/>
            <person name="Kurnit D.M."/>
        </authorList>
    </citation>
    <scope>NUCLEOTIDE SEQUENCE [LARGE SCALE GENOMIC DNA]</scope>
    <source>
        <strain evidence="1 2">175</strain>
    </source>
</reference>
<dbReference type="CDD" id="cd00657">
    <property type="entry name" value="Ferritin_like"/>
    <property type="match status" value="1"/>
</dbReference>
<dbReference type="InterPro" id="IPR007402">
    <property type="entry name" value="DUF455"/>
</dbReference>
<name>A0A1Y6CVZ8_9GAMM</name>
<dbReference type="InterPro" id="IPR009078">
    <property type="entry name" value="Ferritin-like_SF"/>
</dbReference>
<dbReference type="PIRSF" id="PIRSF012318">
    <property type="entry name" value="UCP012318"/>
    <property type="match status" value="1"/>
</dbReference>